<dbReference type="EMBL" id="OZ034822">
    <property type="protein sequence ID" value="CAL1414921.1"/>
    <property type="molecule type" value="Genomic_DNA"/>
</dbReference>
<dbReference type="Proteomes" id="UP001497516">
    <property type="component" value="Chromosome 9"/>
</dbReference>
<reference evidence="2 3" key="1">
    <citation type="submission" date="2024-04" db="EMBL/GenBank/DDBJ databases">
        <authorList>
            <person name="Fracassetti M."/>
        </authorList>
    </citation>
    <scope>NUCLEOTIDE SEQUENCE [LARGE SCALE GENOMIC DNA]</scope>
</reference>
<evidence type="ECO:0000313" key="3">
    <source>
        <dbReference type="Proteomes" id="UP001497516"/>
    </source>
</evidence>
<name>A0AAV2GVW2_9ROSI</name>
<keyword evidence="1" id="KW-1133">Transmembrane helix</keyword>
<sequence>MKTTMMIVRQLEGCTRKVSCRNSSSSCTYPQGRGPWTPTSLYLDRQCIVTTVVDSLLATVMVSFWMEGGAMIIMIVVAKKLPRWLIVFGGDRLVVNE</sequence>
<dbReference type="AlphaFoldDB" id="A0AAV2GVW2"/>
<keyword evidence="3" id="KW-1185">Reference proteome</keyword>
<keyword evidence="1" id="KW-0812">Transmembrane</keyword>
<evidence type="ECO:0000256" key="1">
    <source>
        <dbReference type="SAM" id="Phobius"/>
    </source>
</evidence>
<keyword evidence="1" id="KW-0472">Membrane</keyword>
<feature type="transmembrane region" description="Helical" evidence="1">
    <location>
        <begin position="56"/>
        <end position="78"/>
    </location>
</feature>
<gene>
    <name evidence="2" type="ORF">LTRI10_LOCUS54053</name>
</gene>
<protein>
    <submittedName>
        <fullName evidence="2">Uncharacterized protein</fullName>
    </submittedName>
</protein>
<accession>A0AAV2GVW2</accession>
<evidence type="ECO:0000313" key="2">
    <source>
        <dbReference type="EMBL" id="CAL1414921.1"/>
    </source>
</evidence>
<proteinExistence type="predicted"/>
<organism evidence="2 3">
    <name type="scientific">Linum trigynum</name>
    <dbReference type="NCBI Taxonomy" id="586398"/>
    <lineage>
        <taxon>Eukaryota</taxon>
        <taxon>Viridiplantae</taxon>
        <taxon>Streptophyta</taxon>
        <taxon>Embryophyta</taxon>
        <taxon>Tracheophyta</taxon>
        <taxon>Spermatophyta</taxon>
        <taxon>Magnoliopsida</taxon>
        <taxon>eudicotyledons</taxon>
        <taxon>Gunneridae</taxon>
        <taxon>Pentapetalae</taxon>
        <taxon>rosids</taxon>
        <taxon>fabids</taxon>
        <taxon>Malpighiales</taxon>
        <taxon>Linaceae</taxon>
        <taxon>Linum</taxon>
    </lineage>
</organism>